<reference evidence="1 2" key="1">
    <citation type="journal article" date="2024" name="BMC Genomics">
        <title>De novo assembly and annotation of Popillia japonica's genome with initial clues to its potential as an invasive pest.</title>
        <authorList>
            <person name="Cucini C."/>
            <person name="Boschi S."/>
            <person name="Funari R."/>
            <person name="Cardaioli E."/>
            <person name="Iannotti N."/>
            <person name="Marturano G."/>
            <person name="Paoli F."/>
            <person name="Bruttini M."/>
            <person name="Carapelli A."/>
            <person name="Frati F."/>
            <person name="Nardi F."/>
        </authorList>
    </citation>
    <scope>NUCLEOTIDE SEQUENCE [LARGE SCALE GENOMIC DNA]</scope>
    <source>
        <strain evidence="1">DMR45628</strain>
    </source>
</reference>
<evidence type="ECO:0000313" key="2">
    <source>
        <dbReference type="Proteomes" id="UP001458880"/>
    </source>
</evidence>
<organism evidence="1 2">
    <name type="scientific">Popillia japonica</name>
    <name type="common">Japanese beetle</name>
    <dbReference type="NCBI Taxonomy" id="7064"/>
    <lineage>
        <taxon>Eukaryota</taxon>
        <taxon>Metazoa</taxon>
        <taxon>Ecdysozoa</taxon>
        <taxon>Arthropoda</taxon>
        <taxon>Hexapoda</taxon>
        <taxon>Insecta</taxon>
        <taxon>Pterygota</taxon>
        <taxon>Neoptera</taxon>
        <taxon>Endopterygota</taxon>
        <taxon>Coleoptera</taxon>
        <taxon>Polyphaga</taxon>
        <taxon>Scarabaeiformia</taxon>
        <taxon>Scarabaeidae</taxon>
        <taxon>Rutelinae</taxon>
        <taxon>Popillia</taxon>
    </lineage>
</organism>
<name>A0AAW1IC95_POPJA</name>
<comment type="caution">
    <text evidence="1">The sequence shown here is derived from an EMBL/GenBank/DDBJ whole genome shotgun (WGS) entry which is preliminary data.</text>
</comment>
<dbReference type="AlphaFoldDB" id="A0AAW1IC95"/>
<dbReference type="Proteomes" id="UP001458880">
    <property type="component" value="Unassembled WGS sequence"/>
</dbReference>
<dbReference type="EMBL" id="JASPKY010000680">
    <property type="protein sequence ID" value="KAK9686861.1"/>
    <property type="molecule type" value="Genomic_DNA"/>
</dbReference>
<gene>
    <name evidence="1" type="ORF">QE152_g36876</name>
</gene>
<keyword evidence="2" id="KW-1185">Reference proteome</keyword>
<protein>
    <submittedName>
        <fullName evidence="1">Uncharacterized protein</fullName>
    </submittedName>
</protein>
<evidence type="ECO:0000313" key="1">
    <source>
        <dbReference type="EMBL" id="KAK9686861.1"/>
    </source>
</evidence>
<proteinExistence type="predicted"/>
<accession>A0AAW1IC95</accession>
<sequence length="110" mass="11975">MVGVDSSTNVDSLVIGPDALRDENRIFASTASGLCGFVAVTAIRYELLADYVVVVDSHNGPRNLWERMVGVDSSTNVDSLVIGPDALRDENRIFASTASILSSIRFDWHF</sequence>